<dbReference type="GO" id="GO:0017108">
    <property type="term" value="F:5'-flap endonuclease activity"/>
    <property type="evidence" value="ECO:0007669"/>
    <property type="project" value="TreeGrafter"/>
</dbReference>
<feature type="region of interest" description="Disordered" evidence="6">
    <location>
        <begin position="835"/>
        <end position="859"/>
    </location>
</feature>
<feature type="domain" description="Fanconi-associated nuclease 1-like TPR" evidence="8">
    <location>
        <begin position="465"/>
        <end position="568"/>
    </location>
</feature>
<dbReference type="GO" id="GO:0008409">
    <property type="term" value="F:5'-3' exonuclease activity"/>
    <property type="evidence" value="ECO:0007669"/>
    <property type="project" value="TreeGrafter"/>
</dbReference>
<comment type="cofactor">
    <cofactor evidence="5">
        <name>Mg(2+)</name>
        <dbReference type="ChEBI" id="CHEBI:18420"/>
    </cofactor>
    <cofactor evidence="5">
        <name>Mn(2+)</name>
        <dbReference type="ChEBI" id="CHEBI:29035"/>
    </cofactor>
</comment>
<keyword evidence="5" id="KW-0539">Nucleus</keyword>
<dbReference type="GO" id="GO:0005634">
    <property type="term" value="C:nucleus"/>
    <property type="evidence" value="ECO:0007669"/>
    <property type="project" value="UniProtKB-SubCell"/>
</dbReference>
<dbReference type="Pfam" id="PF08774">
    <property type="entry name" value="VRR_NUC"/>
    <property type="match status" value="1"/>
</dbReference>
<feature type="domain" description="VRR-NUC" evidence="7">
    <location>
        <begin position="880"/>
        <end position="917"/>
    </location>
</feature>
<dbReference type="GO" id="GO:0036297">
    <property type="term" value="P:interstrand cross-link repair"/>
    <property type="evidence" value="ECO:0007669"/>
    <property type="project" value="InterPro"/>
</dbReference>
<dbReference type="GO" id="GO:0046872">
    <property type="term" value="F:metal ion binding"/>
    <property type="evidence" value="ECO:0007669"/>
    <property type="project" value="UniProtKB-KW"/>
</dbReference>
<name>A0AAV2Z211_9STRA</name>
<comment type="similarity">
    <text evidence="5">Belongs to the FAN1 family.</text>
</comment>
<comment type="caution">
    <text evidence="9">The sequence shown here is derived from an EMBL/GenBank/DDBJ whole genome shotgun (WGS) entry which is preliminary data.</text>
</comment>
<evidence type="ECO:0000256" key="6">
    <source>
        <dbReference type="SAM" id="MobiDB-lite"/>
    </source>
</evidence>
<feature type="region of interest" description="Disordered" evidence="6">
    <location>
        <begin position="1"/>
        <end position="24"/>
    </location>
</feature>
<evidence type="ECO:0000256" key="4">
    <source>
        <dbReference type="ARBA" id="ARBA00022842"/>
    </source>
</evidence>
<feature type="compositionally biased region" description="Basic and acidic residues" evidence="6">
    <location>
        <begin position="835"/>
        <end position="849"/>
    </location>
</feature>
<evidence type="ECO:0000256" key="3">
    <source>
        <dbReference type="ARBA" id="ARBA00022801"/>
    </source>
</evidence>
<dbReference type="InterPro" id="IPR033315">
    <property type="entry name" value="Fan1-like"/>
</dbReference>
<reference evidence="9" key="2">
    <citation type="journal article" date="2023" name="Microbiol Resour">
        <title>Decontamination and Annotation of the Draft Genome Sequence of the Oomycete Lagenidium giganteum ARSEF 373.</title>
        <authorList>
            <person name="Morgan W.R."/>
            <person name="Tartar A."/>
        </authorList>
    </citation>
    <scope>NUCLEOTIDE SEQUENCE</scope>
    <source>
        <strain evidence="9">ARSEF 373</strain>
    </source>
</reference>
<dbReference type="GO" id="GO:0004528">
    <property type="term" value="F:phosphodiesterase I activity"/>
    <property type="evidence" value="ECO:0007669"/>
    <property type="project" value="UniProtKB-EC"/>
</dbReference>
<dbReference type="AlphaFoldDB" id="A0AAV2Z211"/>
<keyword evidence="5" id="KW-0227">DNA damage</keyword>
<organism evidence="9 10">
    <name type="scientific">Lagenidium giganteum</name>
    <dbReference type="NCBI Taxonomy" id="4803"/>
    <lineage>
        <taxon>Eukaryota</taxon>
        <taxon>Sar</taxon>
        <taxon>Stramenopiles</taxon>
        <taxon>Oomycota</taxon>
        <taxon>Peronosporomycetes</taxon>
        <taxon>Pythiales</taxon>
        <taxon>Pythiaceae</taxon>
    </lineage>
</organism>
<sequence>MAGAAHGAHDGNDGNDGGSGEIVDDSVDAEEGQEWEDAYAKHFALVLRTCLLDREDFRDLFGHHERQVGLSFLQQLSPAAQQVYARLFQRKGPWFKATSMARYFKRQSDSDADAALAVQAALAELVDAGLLMVLPVDAVDDAGLSVALEAIDECATLSDLELVWKKLHGGSRAANGKKKGLFSATSSATSAKASLGESIKRLVTTQRRIDGTRLPLARFLHQVWLTQDENAPSSAGKANTHLVAVRMVDGVRGSFMRMHRLFYFQASLPFVPPSFGNASNRVRSVQNILESSVKTMAVETTQWPGLFVTFRKVQYPAYKILIKNRMFPSSESFLCYVLGHQMHRIADTMEATLAIEESVDGDSDKQCVEPELDLKWVADDTSPRLEAFQRVSEIHHDPTDDNYDNEVEVVEGNAIDEAHQDWQLRCWEQFQTELKGMVTLDDFALEVQRCLQAYGKAHRVVEFLKTAETPAFFVKCNAGYHLTRAVHHLITLYEKRRQYQIAIILLNQLLAGEFLRRKRGVWWERLALDMEHLKWHEQALRTCESALEDVHVIGPPRMAIERRLQRLRTRVHGQNIEADNVLDDAEAAAEIVDKDDTDVNEFALSFQYEYEKEFIVGRPLNRQMGEKSRFIGYDDEPCTVEQLASQHYRNKGGWYAVHEEGRVITNLFGLLLWDIMFAEVADVFQTPFQASPLDFGFSELFYRNRSELIEGRLYEIEGWSIQQLVEELGNVWREHEGEVYRFVSWSSDHFPLLWHQLVAAGLGTKRLAKLLRFMITSEHYHRAQNGLPDLLLVRVLTDDPSTVPVDSNQYTDVFQLCKMTIPLNLNSIESEPTKVEAAPKAEDDEKLVDNDDDEKSNENPVNVVEDFTTACNFKALTVDVRLVEVKGPRDSLSDQQLMWLQVLNEQVGVPTCVIHVVEEEKHLERRSKKRRVKK</sequence>
<reference evidence="9" key="1">
    <citation type="submission" date="2022-11" db="EMBL/GenBank/DDBJ databases">
        <authorList>
            <person name="Morgan W.R."/>
            <person name="Tartar A."/>
        </authorList>
    </citation>
    <scope>NUCLEOTIDE SEQUENCE</scope>
    <source>
        <strain evidence="9">ARSEF 373</strain>
    </source>
</reference>
<proteinExistence type="inferred from homology"/>
<evidence type="ECO:0000256" key="2">
    <source>
        <dbReference type="ARBA" id="ARBA00022723"/>
    </source>
</evidence>
<accession>A0AAV2Z211</accession>
<evidence type="ECO:0000259" key="7">
    <source>
        <dbReference type="Pfam" id="PF08774"/>
    </source>
</evidence>
<comment type="function">
    <text evidence="5">Nuclease required for the repair of DNA interstrand cross-links (ICL). Acts as a 5'-3' exonuclease that anchors at a cut end of DNA and cleaves DNA successively at every third nucleotide, allowing to excise an ICL from one strand through flanking incisions.</text>
</comment>
<keyword evidence="5" id="KW-0234">DNA repair</keyword>
<protein>
    <recommendedName>
        <fullName evidence="5">Fanconi-associated nuclease</fullName>
        <ecNumber evidence="5">3.1.4.1</ecNumber>
    </recommendedName>
</protein>
<evidence type="ECO:0000259" key="8">
    <source>
        <dbReference type="Pfam" id="PF21170"/>
    </source>
</evidence>
<dbReference type="InterPro" id="IPR049132">
    <property type="entry name" value="FAN1-like_euk"/>
</dbReference>
<evidence type="ECO:0000313" key="10">
    <source>
        <dbReference type="Proteomes" id="UP001146120"/>
    </source>
</evidence>
<dbReference type="EMBL" id="DAKRPA010000071">
    <property type="protein sequence ID" value="DBA00069.1"/>
    <property type="molecule type" value="Genomic_DNA"/>
</dbReference>
<comment type="catalytic activity">
    <reaction evidence="5">
        <text>Hydrolytically removes 5'-nucleotides successively from the 3'-hydroxy termini of 3'-hydroxy-terminated oligonucleotides.</text>
        <dbReference type="EC" id="3.1.4.1"/>
    </reaction>
</comment>
<comment type="subcellular location">
    <subcellularLocation>
        <location evidence="5">Nucleus</location>
    </subcellularLocation>
</comment>
<dbReference type="PANTHER" id="PTHR15749:SF4">
    <property type="entry name" value="FANCONI-ASSOCIATED NUCLEASE 1"/>
    <property type="match status" value="1"/>
</dbReference>
<keyword evidence="10" id="KW-1185">Reference proteome</keyword>
<keyword evidence="1 5" id="KW-0540">Nuclease</keyword>
<dbReference type="Pfam" id="PF21170">
    <property type="entry name" value="FAN1_TPR"/>
    <property type="match status" value="1"/>
</dbReference>
<keyword evidence="2 5" id="KW-0479">Metal-binding</keyword>
<evidence type="ECO:0000256" key="5">
    <source>
        <dbReference type="RuleBase" id="RU365033"/>
    </source>
</evidence>
<dbReference type="InterPro" id="IPR049126">
    <property type="entry name" value="FAN1-like_TPR"/>
</dbReference>
<evidence type="ECO:0000313" key="9">
    <source>
        <dbReference type="EMBL" id="DBA00069.1"/>
    </source>
</evidence>
<dbReference type="GO" id="GO:0070336">
    <property type="term" value="F:flap-structured DNA binding"/>
    <property type="evidence" value="ECO:0007669"/>
    <property type="project" value="TreeGrafter"/>
</dbReference>
<keyword evidence="3 5" id="KW-0378">Hydrolase</keyword>
<evidence type="ECO:0000256" key="1">
    <source>
        <dbReference type="ARBA" id="ARBA00022722"/>
    </source>
</evidence>
<dbReference type="Proteomes" id="UP001146120">
    <property type="component" value="Unassembled WGS sequence"/>
</dbReference>
<dbReference type="PANTHER" id="PTHR15749">
    <property type="entry name" value="FANCONI-ASSOCIATED NUCLEASE 1"/>
    <property type="match status" value="1"/>
</dbReference>
<dbReference type="InterPro" id="IPR014883">
    <property type="entry name" value="VRR_NUC"/>
</dbReference>
<keyword evidence="4 5" id="KW-0460">Magnesium</keyword>
<keyword evidence="5" id="KW-0464">Manganese</keyword>
<gene>
    <name evidence="9" type="ORF">N0F65_003735</name>
</gene>
<dbReference type="EC" id="3.1.4.1" evidence="5"/>
<dbReference type="CDD" id="cd22326">
    <property type="entry name" value="FAN1-like"/>
    <property type="match status" value="1"/>
</dbReference>